<evidence type="ECO:0000313" key="2">
    <source>
        <dbReference type="Proteomes" id="UP000248214"/>
    </source>
</evidence>
<dbReference type="OrthoDB" id="2885676at2"/>
<gene>
    <name evidence="1" type="ORF">CR194_02800</name>
</gene>
<protein>
    <submittedName>
        <fullName evidence="1">Uncharacterized protein</fullName>
    </submittedName>
</protein>
<dbReference type="Proteomes" id="UP000248214">
    <property type="component" value="Unassembled WGS sequence"/>
</dbReference>
<reference evidence="1 2" key="1">
    <citation type="submission" date="2017-10" db="EMBL/GenBank/DDBJ databases">
        <title>Bacillus sp. nov., a halophilic bacterium isolated from a Keqin Lake.</title>
        <authorList>
            <person name="Wang H."/>
        </authorList>
    </citation>
    <scope>NUCLEOTIDE SEQUENCE [LARGE SCALE GENOMIC DNA]</scope>
    <source>
        <strain evidence="1 2">KQ-12</strain>
    </source>
</reference>
<evidence type="ECO:0000313" key="1">
    <source>
        <dbReference type="EMBL" id="PYZ94478.1"/>
    </source>
</evidence>
<organism evidence="1 2">
    <name type="scientific">Salipaludibacillus keqinensis</name>
    <dbReference type="NCBI Taxonomy" id="2045207"/>
    <lineage>
        <taxon>Bacteria</taxon>
        <taxon>Bacillati</taxon>
        <taxon>Bacillota</taxon>
        <taxon>Bacilli</taxon>
        <taxon>Bacillales</taxon>
        <taxon>Bacillaceae</taxon>
    </lineage>
</organism>
<dbReference type="AlphaFoldDB" id="A0A323TI04"/>
<dbReference type="RefSeq" id="WP_110608111.1">
    <property type="nucleotide sequence ID" value="NZ_PDOD01000001.1"/>
</dbReference>
<keyword evidence="2" id="KW-1185">Reference proteome</keyword>
<comment type="caution">
    <text evidence="1">The sequence shown here is derived from an EMBL/GenBank/DDBJ whole genome shotgun (WGS) entry which is preliminary data.</text>
</comment>
<sequence length="68" mass="7973">MGVIKSKKQFLVTDEDFLKFNKFGLPIEVFCPNQCETVAFGFLQQWDYNHAFVSGRKFERSKVVFFGK</sequence>
<proteinExistence type="predicted"/>
<accession>A0A323TI04</accession>
<dbReference type="EMBL" id="PDOD01000001">
    <property type="protein sequence ID" value="PYZ94478.1"/>
    <property type="molecule type" value="Genomic_DNA"/>
</dbReference>
<name>A0A323TI04_9BACI</name>